<comment type="caution">
    <text evidence="1">The sequence shown here is derived from an EMBL/GenBank/DDBJ whole genome shotgun (WGS) entry which is preliminary data.</text>
</comment>
<evidence type="ECO:0000313" key="1">
    <source>
        <dbReference type="EMBL" id="KKL23535.1"/>
    </source>
</evidence>
<organism evidence="1">
    <name type="scientific">marine sediment metagenome</name>
    <dbReference type="NCBI Taxonomy" id="412755"/>
    <lineage>
        <taxon>unclassified sequences</taxon>
        <taxon>metagenomes</taxon>
        <taxon>ecological metagenomes</taxon>
    </lineage>
</organism>
<name>A0A0F9BNU4_9ZZZZ</name>
<accession>A0A0F9BNU4</accession>
<sequence>AFGITIDDDEALNLYDMVLEDAALRIMELQKEE</sequence>
<dbReference type="EMBL" id="LAZR01036937">
    <property type="protein sequence ID" value="KKL23535.1"/>
    <property type="molecule type" value="Genomic_DNA"/>
</dbReference>
<reference evidence="1" key="1">
    <citation type="journal article" date="2015" name="Nature">
        <title>Complex archaea that bridge the gap between prokaryotes and eukaryotes.</title>
        <authorList>
            <person name="Spang A."/>
            <person name="Saw J.H."/>
            <person name="Jorgensen S.L."/>
            <person name="Zaremba-Niedzwiedzka K."/>
            <person name="Martijn J."/>
            <person name="Lind A.E."/>
            <person name="van Eijk R."/>
            <person name="Schleper C."/>
            <person name="Guy L."/>
            <person name="Ettema T.J."/>
        </authorList>
    </citation>
    <scope>NUCLEOTIDE SEQUENCE</scope>
</reference>
<protein>
    <submittedName>
        <fullName evidence="1">Uncharacterized protein</fullName>
    </submittedName>
</protein>
<proteinExistence type="predicted"/>
<gene>
    <name evidence="1" type="ORF">LCGC14_2424380</name>
</gene>
<feature type="non-terminal residue" evidence="1">
    <location>
        <position position="1"/>
    </location>
</feature>
<dbReference type="AlphaFoldDB" id="A0A0F9BNU4"/>